<dbReference type="PROSITE" id="PS51736">
    <property type="entry name" value="RECOMBINASES_3"/>
    <property type="match status" value="1"/>
</dbReference>
<dbReference type="PROSITE" id="PS00397">
    <property type="entry name" value="RECOMBINASES_1"/>
    <property type="match status" value="1"/>
</dbReference>
<gene>
    <name evidence="7" type="primary">hin_3</name>
    <name evidence="7" type="ORF">CA54_41120</name>
</gene>
<dbReference type="SMART" id="SM00857">
    <property type="entry name" value="Resolvase"/>
    <property type="match status" value="1"/>
</dbReference>
<keyword evidence="2" id="KW-0238">DNA-binding</keyword>
<proteinExistence type="predicted"/>
<evidence type="ECO:0000313" key="7">
    <source>
        <dbReference type="EMBL" id="TWU08873.1"/>
    </source>
</evidence>
<dbReference type="InterPro" id="IPR006118">
    <property type="entry name" value="Recombinase_CS"/>
</dbReference>
<evidence type="ECO:0000256" key="1">
    <source>
        <dbReference type="ARBA" id="ARBA00022908"/>
    </source>
</evidence>
<organism evidence="7 8">
    <name type="scientific">Symmachiella macrocystis</name>
    <dbReference type="NCBI Taxonomy" id="2527985"/>
    <lineage>
        <taxon>Bacteria</taxon>
        <taxon>Pseudomonadati</taxon>
        <taxon>Planctomycetota</taxon>
        <taxon>Planctomycetia</taxon>
        <taxon>Planctomycetales</taxon>
        <taxon>Planctomycetaceae</taxon>
        <taxon>Symmachiella</taxon>
    </lineage>
</organism>
<dbReference type="RefSeq" id="WP_197532626.1">
    <property type="nucleotide sequence ID" value="NZ_SJPP01000002.1"/>
</dbReference>
<evidence type="ECO:0000256" key="5">
    <source>
        <dbReference type="PROSITE-ProRule" id="PRU10137"/>
    </source>
</evidence>
<dbReference type="PANTHER" id="PTHR30461:SF2">
    <property type="entry name" value="SERINE RECOMBINASE PINE-RELATED"/>
    <property type="match status" value="1"/>
</dbReference>
<accession>A0A5C6B9V9</accession>
<feature type="domain" description="Resolvase/invertase-type recombinase catalytic" evidence="6">
    <location>
        <begin position="4"/>
        <end position="144"/>
    </location>
</feature>
<dbReference type="InterPro" id="IPR006119">
    <property type="entry name" value="Resolv_N"/>
</dbReference>
<dbReference type="AlphaFoldDB" id="A0A5C6B9V9"/>
<dbReference type="EMBL" id="SJPP01000002">
    <property type="protein sequence ID" value="TWU08873.1"/>
    <property type="molecule type" value="Genomic_DNA"/>
</dbReference>
<dbReference type="Pfam" id="PF00239">
    <property type="entry name" value="Resolvase"/>
    <property type="match status" value="1"/>
</dbReference>
<evidence type="ECO:0000256" key="2">
    <source>
        <dbReference type="ARBA" id="ARBA00023125"/>
    </source>
</evidence>
<dbReference type="GO" id="GO:0015074">
    <property type="term" value="P:DNA integration"/>
    <property type="evidence" value="ECO:0007669"/>
    <property type="project" value="UniProtKB-KW"/>
</dbReference>
<evidence type="ECO:0000256" key="3">
    <source>
        <dbReference type="ARBA" id="ARBA00023172"/>
    </source>
</evidence>
<dbReference type="Gene3D" id="3.40.50.1390">
    <property type="entry name" value="Resolvase, N-terminal catalytic domain"/>
    <property type="match status" value="1"/>
</dbReference>
<keyword evidence="3" id="KW-0233">DNA recombination</keyword>
<dbReference type="GO" id="GO:0003677">
    <property type="term" value="F:DNA binding"/>
    <property type="evidence" value="ECO:0007669"/>
    <property type="project" value="UniProtKB-KW"/>
</dbReference>
<dbReference type="PANTHER" id="PTHR30461">
    <property type="entry name" value="DNA-INVERTASE FROM LAMBDOID PROPHAGE"/>
    <property type="match status" value="1"/>
</dbReference>
<dbReference type="SUPFAM" id="SSF53041">
    <property type="entry name" value="Resolvase-like"/>
    <property type="match status" value="1"/>
</dbReference>
<dbReference type="CDD" id="cd00569">
    <property type="entry name" value="HTH_Hin_like"/>
    <property type="match status" value="1"/>
</dbReference>
<dbReference type="Proteomes" id="UP000320735">
    <property type="component" value="Unassembled WGS sequence"/>
</dbReference>
<dbReference type="Gene3D" id="1.10.10.60">
    <property type="entry name" value="Homeodomain-like"/>
    <property type="match status" value="1"/>
</dbReference>
<feature type="active site" description="O-(5'-phospho-DNA)-serine intermediate" evidence="4 5">
    <location>
        <position position="12"/>
    </location>
</feature>
<sequence>MPQATAIYVRVSSKQQDHQSQLPDLERWVESHDDDVIWFKDKFTGKTMSRPGMDKMLDALRTGKLDRIVVWRLDRLGRTTKGLCNLFDELCERKADLVSIKDGFSLDSPAGRLHARILASVAEYENEVRADRIRCGQSVARNKGKTWGGSDKGWRWKVTDDQVSAIHDMKAAGKTVSHIARVTSLSRPTVYRVLRELVPISS</sequence>
<dbReference type="GO" id="GO:0000150">
    <property type="term" value="F:DNA strand exchange activity"/>
    <property type="evidence" value="ECO:0007669"/>
    <property type="project" value="InterPro"/>
</dbReference>
<evidence type="ECO:0000259" key="6">
    <source>
        <dbReference type="PROSITE" id="PS51736"/>
    </source>
</evidence>
<dbReference type="CDD" id="cd03768">
    <property type="entry name" value="SR_ResInv"/>
    <property type="match status" value="1"/>
</dbReference>
<name>A0A5C6B9V9_9PLAN</name>
<keyword evidence="8" id="KW-1185">Reference proteome</keyword>
<evidence type="ECO:0000313" key="8">
    <source>
        <dbReference type="Proteomes" id="UP000320735"/>
    </source>
</evidence>
<dbReference type="InterPro" id="IPR050639">
    <property type="entry name" value="SSR_resolvase"/>
</dbReference>
<dbReference type="InterPro" id="IPR036162">
    <property type="entry name" value="Resolvase-like_N_sf"/>
</dbReference>
<keyword evidence="1" id="KW-0229">DNA integration</keyword>
<comment type="caution">
    <text evidence="7">The sequence shown here is derived from an EMBL/GenBank/DDBJ whole genome shotgun (WGS) entry which is preliminary data.</text>
</comment>
<evidence type="ECO:0000256" key="4">
    <source>
        <dbReference type="PIRSR" id="PIRSR606118-50"/>
    </source>
</evidence>
<reference evidence="7 8" key="1">
    <citation type="submission" date="2019-02" db="EMBL/GenBank/DDBJ databases">
        <title>Deep-cultivation of Planctomycetes and their phenomic and genomic characterization uncovers novel biology.</title>
        <authorList>
            <person name="Wiegand S."/>
            <person name="Jogler M."/>
            <person name="Boedeker C."/>
            <person name="Pinto D."/>
            <person name="Vollmers J."/>
            <person name="Rivas-Marin E."/>
            <person name="Kohn T."/>
            <person name="Peeters S.H."/>
            <person name="Heuer A."/>
            <person name="Rast P."/>
            <person name="Oberbeckmann S."/>
            <person name="Bunk B."/>
            <person name="Jeske O."/>
            <person name="Meyerdierks A."/>
            <person name="Storesund J.E."/>
            <person name="Kallscheuer N."/>
            <person name="Luecker S."/>
            <person name="Lage O.M."/>
            <person name="Pohl T."/>
            <person name="Merkel B.J."/>
            <person name="Hornburger P."/>
            <person name="Mueller R.-W."/>
            <person name="Bruemmer F."/>
            <person name="Labrenz M."/>
            <person name="Spormann A.M."/>
            <person name="Op Den Camp H."/>
            <person name="Overmann J."/>
            <person name="Amann R."/>
            <person name="Jetten M.S.M."/>
            <person name="Mascher T."/>
            <person name="Medema M.H."/>
            <person name="Devos D.P."/>
            <person name="Kaster A.-K."/>
            <person name="Ovreas L."/>
            <person name="Rohde M."/>
            <person name="Galperin M.Y."/>
            <person name="Jogler C."/>
        </authorList>
    </citation>
    <scope>NUCLEOTIDE SEQUENCE [LARGE SCALE GENOMIC DNA]</scope>
    <source>
        <strain evidence="7 8">CA54</strain>
    </source>
</reference>
<protein>
    <submittedName>
        <fullName evidence="7">DNA-invertase hin</fullName>
    </submittedName>
</protein>